<reference evidence="1 2" key="1">
    <citation type="submission" date="2014-11" db="EMBL/GenBank/DDBJ databases">
        <title>Genome of a novel goose pathogen.</title>
        <authorList>
            <person name="Hansen C.M."/>
            <person name="Hueffer K."/>
            <person name="Choi S.C."/>
        </authorList>
    </citation>
    <scope>NUCLEOTIDE SEQUENCE [LARGE SCALE GENOMIC DNA]</scope>
    <source>
        <strain evidence="1 2">KH1503</strain>
    </source>
</reference>
<protein>
    <submittedName>
        <fullName evidence="1">Uncharacterized protein</fullName>
    </submittedName>
</protein>
<dbReference type="Proteomes" id="UP000036027">
    <property type="component" value="Unassembled WGS sequence"/>
</dbReference>
<dbReference type="RefSeq" id="WP_047760478.1">
    <property type="nucleotide sequence ID" value="NZ_CP091510.1"/>
</dbReference>
<dbReference type="Gene3D" id="1.20.120.330">
    <property type="entry name" value="Nucleotidyltransferases domain 2"/>
    <property type="match status" value="1"/>
</dbReference>
<dbReference type="OrthoDB" id="8602182at2"/>
<proteinExistence type="predicted"/>
<dbReference type="AlphaFoldDB" id="A0A0J0YT05"/>
<keyword evidence="2" id="KW-1185">Reference proteome</keyword>
<evidence type="ECO:0000313" key="2">
    <source>
        <dbReference type="Proteomes" id="UP000036027"/>
    </source>
</evidence>
<gene>
    <name evidence="1" type="ORF">PL75_03205</name>
</gene>
<organism evidence="1 2">
    <name type="scientific">Neisseria arctica</name>
    <dbReference type="NCBI Taxonomy" id="1470200"/>
    <lineage>
        <taxon>Bacteria</taxon>
        <taxon>Pseudomonadati</taxon>
        <taxon>Pseudomonadota</taxon>
        <taxon>Betaproteobacteria</taxon>
        <taxon>Neisseriales</taxon>
        <taxon>Neisseriaceae</taxon>
        <taxon>Neisseria</taxon>
    </lineage>
</organism>
<name>A0A0J0YT05_9NEIS</name>
<accession>A0A0J0YT05</accession>
<dbReference type="EMBL" id="JTDO01000004">
    <property type="protein sequence ID" value="KLT73249.1"/>
    <property type="molecule type" value="Genomic_DNA"/>
</dbReference>
<sequence length="129" mass="14669">MIKPSDLIDFSKKQSNASDEVARRCGIHAAYYALYHDALEWAEQNGFCFNGGESKHKQVRDFFEGHQDRRAKAVGHILKAAITKRILADYHLEKDVGQAELKTHQYHCQMGMQDLNSLKKACDESNKTA</sequence>
<comment type="caution">
    <text evidence="1">The sequence shown here is derived from an EMBL/GenBank/DDBJ whole genome shotgun (WGS) entry which is preliminary data.</text>
</comment>
<evidence type="ECO:0000313" key="1">
    <source>
        <dbReference type="EMBL" id="KLT73249.1"/>
    </source>
</evidence>
<dbReference type="PATRIC" id="fig|1470200.3.peg.1752"/>